<accession>A0A1H2MYS1</accession>
<dbReference type="EMBL" id="LT629799">
    <property type="protein sequence ID" value="SDU98397.1"/>
    <property type="molecule type" value="Genomic_DNA"/>
</dbReference>
<proteinExistence type="predicted"/>
<organism evidence="2 3">
    <name type="scientific">Microlunatus sagamiharensis</name>
    <dbReference type="NCBI Taxonomy" id="546874"/>
    <lineage>
        <taxon>Bacteria</taxon>
        <taxon>Bacillati</taxon>
        <taxon>Actinomycetota</taxon>
        <taxon>Actinomycetes</taxon>
        <taxon>Propionibacteriales</taxon>
        <taxon>Propionibacteriaceae</taxon>
        <taxon>Microlunatus</taxon>
    </lineage>
</organism>
<name>A0A1H2MYS1_9ACTN</name>
<dbReference type="STRING" id="546874.SAMN04488544_2989"/>
<reference evidence="3" key="1">
    <citation type="submission" date="2016-10" db="EMBL/GenBank/DDBJ databases">
        <authorList>
            <person name="Varghese N."/>
            <person name="Submissions S."/>
        </authorList>
    </citation>
    <scope>NUCLEOTIDE SEQUENCE [LARGE SCALE GENOMIC DNA]</scope>
    <source>
        <strain evidence="3">DSM 21743</strain>
    </source>
</reference>
<keyword evidence="3" id="KW-1185">Reference proteome</keyword>
<dbReference type="InterPro" id="IPR012337">
    <property type="entry name" value="RNaseH-like_sf"/>
</dbReference>
<feature type="domain" description="YprB ribonuclease H-like" evidence="1">
    <location>
        <begin position="420"/>
        <end position="606"/>
    </location>
</feature>
<protein>
    <submittedName>
        <fullName evidence="2">RecB family nuclease, putative, TM0106 family</fullName>
    </submittedName>
</protein>
<dbReference type="AlphaFoldDB" id="A0A1H2MYS1"/>
<evidence type="ECO:0000259" key="1">
    <source>
        <dbReference type="Pfam" id="PF13482"/>
    </source>
</evidence>
<evidence type="ECO:0000313" key="2">
    <source>
        <dbReference type="EMBL" id="SDU98397.1"/>
    </source>
</evidence>
<dbReference type="InterPro" id="IPR038720">
    <property type="entry name" value="YprB_RNase_H-like_dom"/>
</dbReference>
<dbReference type="InterPro" id="IPR019993">
    <property type="entry name" value="RecB_nuclease_TM0106_put"/>
</dbReference>
<dbReference type="NCBIfam" id="TIGR03491">
    <property type="entry name" value="TM0106 family RecB-like putative nuclease"/>
    <property type="match status" value="1"/>
</dbReference>
<dbReference type="Pfam" id="PF13482">
    <property type="entry name" value="RNase_H_2"/>
    <property type="match status" value="1"/>
</dbReference>
<sequence length="610" mass="66223">MTAYAEPSPVTTEPADEAVAGTVAEPAVTRGGPLLLDARAARSCPVKTQRRFDGTSVLPPAQPQAFDDPLALRAEAGRRHRQVVLEELIDRCRGRVVDLRLLAADGSDVQVAATRRALADGVDVVVGGVLPPDHDGHRTGTPDLLVRGADGPQGPTYHPALVVWHHVLALQTPRTGQDPVEEGAPGLAWTSFEEPAPVEPRRRRDAALRLRSEERDLRELAHHHRLLEAAGFGGGPAWGGLVGTDVPTGTGRALVWADLAEPLLRTYDAEVAGGYRLETVLERYDGAFARRLAVAQAARRGEPLLAPVVVRECATCRWWPVCRAELDDDDVSVRIDRGALDRLEVEALRGLDAGTVTALAHADTDALLERYLPLVPHRSHAESRLRTAVRRARLLEGGVPFVRETSGPIEVRAGSLEVDLDIESSADGRVYLWGFWVERPDRPDEGSYRAFAAFRDLDSEAETALAVEAFTWLRALVEGEQEAGSGPGVAVYHYSGYEPSTIDALARRSGHPVLAWASAYAREGFVDLLDVVKEHWFGVSGLGLKLVATHAGFAWRDEDPGGLNSQRWFADAVHAPEPEARAAAEARVLAYNEDDVLATRHVRAWLRAAG</sequence>
<gene>
    <name evidence="2" type="ORF">SAMN04488544_2989</name>
</gene>
<dbReference type="SUPFAM" id="SSF53098">
    <property type="entry name" value="Ribonuclease H-like"/>
    <property type="match status" value="1"/>
</dbReference>
<dbReference type="Proteomes" id="UP000198825">
    <property type="component" value="Chromosome I"/>
</dbReference>
<evidence type="ECO:0000313" key="3">
    <source>
        <dbReference type="Proteomes" id="UP000198825"/>
    </source>
</evidence>